<dbReference type="AlphaFoldDB" id="A0A835XTD6"/>
<sequence length="190" mass="20290">MAVTAVQIINRMDCCALYLNLSEIRIGDTPINTAGAVLTANRLYWKQQPGFTAPWGPTVFEALTLANPVVGSWVTLQNFGSPLSVDEIRILGFPVPGTVPLDQILLPAQPSPPNLARRRTLRSSSLGSFPTSAALDENVTSYFTTNTASTDASPSAADVAKNFLAWRQPSGFALPLSPTAYTIDLTGVPQ</sequence>
<dbReference type="EMBL" id="JAEHOE010000069">
    <property type="protein sequence ID" value="KAG2489766.1"/>
    <property type="molecule type" value="Genomic_DNA"/>
</dbReference>
<evidence type="ECO:0000313" key="1">
    <source>
        <dbReference type="EMBL" id="KAG2489766.1"/>
    </source>
</evidence>
<accession>A0A835XTD6</accession>
<proteinExistence type="predicted"/>
<protein>
    <submittedName>
        <fullName evidence="1">Uncharacterized protein</fullName>
    </submittedName>
</protein>
<dbReference type="Gene3D" id="2.60.120.260">
    <property type="entry name" value="Galactose-binding domain-like"/>
    <property type="match status" value="1"/>
</dbReference>
<organism evidence="1 2">
    <name type="scientific">Edaphochlamys debaryana</name>
    <dbReference type="NCBI Taxonomy" id="47281"/>
    <lineage>
        <taxon>Eukaryota</taxon>
        <taxon>Viridiplantae</taxon>
        <taxon>Chlorophyta</taxon>
        <taxon>core chlorophytes</taxon>
        <taxon>Chlorophyceae</taxon>
        <taxon>CS clade</taxon>
        <taxon>Chlamydomonadales</taxon>
        <taxon>Chlamydomonadales incertae sedis</taxon>
        <taxon>Edaphochlamys</taxon>
    </lineage>
</organism>
<evidence type="ECO:0000313" key="2">
    <source>
        <dbReference type="Proteomes" id="UP000612055"/>
    </source>
</evidence>
<keyword evidence="2" id="KW-1185">Reference proteome</keyword>
<dbReference type="Proteomes" id="UP000612055">
    <property type="component" value="Unassembled WGS sequence"/>
</dbReference>
<comment type="caution">
    <text evidence="1">The sequence shown here is derived from an EMBL/GenBank/DDBJ whole genome shotgun (WGS) entry which is preliminary data.</text>
</comment>
<gene>
    <name evidence="1" type="ORF">HYH03_011717</name>
</gene>
<reference evidence="1" key="1">
    <citation type="journal article" date="2020" name="bioRxiv">
        <title>Comparative genomics of Chlamydomonas.</title>
        <authorList>
            <person name="Craig R.J."/>
            <person name="Hasan A.R."/>
            <person name="Ness R.W."/>
            <person name="Keightley P.D."/>
        </authorList>
    </citation>
    <scope>NUCLEOTIDE SEQUENCE</scope>
    <source>
        <strain evidence="1">CCAP 11/70</strain>
    </source>
</reference>
<name>A0A835XTD6_9CHLO</name>